<reference evidence="1 2" key="2">
    <citation type="submission" date="2007-04" db="EMBL/GenBank/DDBJ databases">
        <title>Draft genome sequence of Dorea longicatena (DSM 13814).</title>
        <authorList>
            <person name="Sudarsanam P."/>
            <person name="Ley R."/>
            <person name="Guruge J."/>
            <person name="Turnbaugh P.J."/>
            <person name="Mahowald M."/>
            <person name="Liep D."/>
            <person name="Gordon J."/>
        </authorList>
    </citation>
    <scope>NUCLEOTIDE SEQUENCE [LARGE SCALE GENOMIC DNA]</scope>
    <source>
        <strain evidence="1 2">DSM 13814</strain>
    </source>
</reference>
<reference evidence="1 2" key="1">
    <citation type="submission" date="2007-03" db="EMBL/GenBank/DDBJ databases">
        <authorList>
            <person name="Fulton L."/>
            <person name="Clifton S."/>
            <person name="Fulton B."/>
            <person name="Xu J."/>
            <person name="Minx P."/>
            <person name="Pepin K.H."/>
            <person name="Johnson M."/>
            <person name="Thiruvilangam P."/>
            <person name="Bhonagiri V."/>
            <person name="Nash W.E."/>
            <person name="Mardis E.R."/>
            <person name="Wilson R.K."/>
        </authorList>
    </citation>
    <scope>NUCLEOTIDE SEQUENCE [LARGE SCALE GENOMIC DNA]</scope>
    <source>
        <strain evidence="1 2">DSM 13814</strain>
    </source>
</reference>
<dbReference type="EMBL" id="AAXB02000002">
    <property type="protein sequence ID" value="EDM64064.1"/>
    <property type="molecule type" value="Genomic_DNA"/>
</dbReference>
<evidence type="ECO:0000313" key="1">
    <source>
        <dbReference type="EMBL" id="EDM64064.1"/>
    </source>
</evidence>
<dbReference type="AlphaFoldDB" id="A6BEM5"/>
<sequence>MYRYEYKAGGNIAFPSALYYTNIAKCFLKTVLTNEKFEKNGVCIYE</sequence>
<proteinExistence type="predicted"/>
<organism evidence="1 2">
    <name type="scientific">Dorea longicatena DSM 13814</name>
    <dbReference type="NCBI Taxonomy" id="411462"/>
    <lineage>
        <taxon>Bacteria</taxon>
        <taxon>Bacillati</taxon>
        <taxon>Bacillota</taxon>
        <taxon>Clostridia</taxon>
        <taxon>Lachnospirales</taxon>
        <taxon>Lachnospiraceae</taxon>
        <taxon>Dorea</taxon>
    </lineage>
</organism>
<evidence type="ECO:0000313" key="2">
    <source>
        <dbReference type="Proteomes" id="UP000004016"/>
    </source>
</evidence>
<protein>
    <submittedName>
        <fullName evidence="1">Uncharacterized protein</fullName>
    </submittedName>
</protein>
<name>A6BEM5_9FIRM</name>
<dbReference type="HOGENOM" id="CLU_3182992_0_0_9"/>
<gene>
    <name evidence="1" type="ORF">DORLON_00745</name>
</gene>
<accession>A6BEM5</accession>
<comment type="caution">
    <text evidence="1">The sequence shown here is derived from an EMBL/GenBank/DDBJ whole genome shotgun (WGS) entry which is preliminary data.</text>
</comment>
<dbReference type="Proteomes" id="UP000004016">
    <property type="component" value="Unassembled WGS sequence"/>
</dbReference>